<keyword evidence="1" id="KW-0175">Coiled coil</keyword>
<evidence type="ECO:0008006" key="5">
    <source>
        <dbReference type="Google" id="ProtNLM"/>
    </source>
</evidence>
<dbReference type="PANTHER" id="PTHR19321">
    <property type="entry name" value="PROTEIN REGULATOR OF CYTOKINESIS 1 PRC1-RELATED"/>
    <property type="match status" value="1"/>
</dbReference>
<reference evidence="3" key="1">
    <citation type="journal article" date="2020" name="Fungal Divers.">
        <title>Resolving the Mortierellaceae phylogeny through synthesis of multi-gene phylogenetics and phylogenomics.</title>
        <authorList>
            <person name="Vandepol N."/>
            <person name="Liber J."/>
            <person name="Desiro A."/>
            <person name="Na H."/>
            <person name="Kennedy M."/>
            <person name="Barry K."/>
            <person name="Grigoriev I.V."/>
            <person name="Miller A.N."/>
            <person name="O'Donnell K."/>
            <person name="Stajich J.E."/>
            <person name="Bonito G."/>
        </authorList>
    </citation>
    <scope>NUCLEOTIDE SEQUENCE</scope>
    <source>
        <strain evidence="3">NRRL 2591</strain>
    </source>
</reference>
<accession>A0A9P6K7M7</accession>
<proteinExistence type="predicted"/>
<comment type="caution">
    <text evidence="3">The sequence shown here is derived from an EMBL/GenBank/DDBJ whole genome shotgun (WGS) entry which is preliminary data.</text>
</comment>
<evidence type="ECO:0000313" key="4">
    <source>
        <dbReference type="Proteomes" id="UP000723463"/>
    </source>
</evidence>
<dbReference type="PANTHER" id="PTHR19321:SF41">
    <property type="entry name" value="FASCETTO-RELATED"/>
    <property type="match status" value="1"/>
</dbReference>
<protein>
    <recommendedName>
        <fullName evidence="5">Microtubule associated protein</fullName>
    </recommendedName>
</protein>
<dbReference type="GO" id="GO:0051256">
    <property type="term" value="P:mitotic spindle midzone assembly"/>
    <property type="evidence" value="ECO:0007669"/>
    <property type="project" value="TreeGrafter"/>
</dbReference>
<feature type="region of interest" description="Disordered" evidence="2">
    <location>
        <begin position="560"/>
        <end position="580"/>
    </location>
</feature>
<dbReference type="Gene3D" id="1.20.58.1520">
    <property type="match status" value="1"/>
</dbReference>
<name>A0A9P6K7M7_9FUNG</name>
<gene>
    <name evidence="3" type="ORF">EC957_011365</name>
</gene>
<feature type="region of interest" description="Disordered" evidence="2">
    <location>
        <begin position="444"/>
        <end position="491"/>
    </location>
</feature>
<feature type="compositionally biased region" description="Low complexity" evidence="2">
    <location>
        <begin position="562"/>
        <end position="573"/>
    </location>
</feature>
<feature type="coiled-coil region" evidence="1">
    <location>
        <begin position="392"/>
        <end position="419"/>
    </location>
</feature>
<dbReference type="Proteomes" id="UP000723463">
    <property type="component" value="Unassembled WGS sequence"/>
</dbReference>
<feature type="compositionally biased region" description="Basic and acidic residues" evidence="2">
    <location>
        <begin position="447"/>
        <end position="460"/>
    </location>
</feature>
<organism evidence="3 4">
    <name type="scientific">Mortierella hygrophila</name>
    <dbReference type="NCBI Taxonomy" id="979708"/>
    <lineage>
        <taxon>Eukaryota</taxon>
        <taxon>Fungi</taxon>
        <taxon>Fungi incertae sedis</taxon>
        <taxon>Mucoromycota</taxon>
        <taxon>Mortierellomycotina</taxon>
        <taxon>Mortierellomycetes</taxon>
        <taxon>Mortierellales</taxon>
        <taxon>Mortierellaceae</taxon>
        <taxon>Mortierella</taxon>
    </lineage>
</organism>
<dbReference type="AlphaFoldDB" id="A0A9P6K7M7"/>
<feature type="compositionally biased region" description="Polar residues" evidence="2">
    <location>
        <begin position="473"/>
        <end position="483"/>
    </location>
</feature>
<dbReference type="GO" id="GO:0005737">
    <property type="term" value="C:cytoplasm"/>
    <property type="evidence" value="ECO:0007669"/>
    <property type="project" value="TreeGrafter"/>
</dbReference>
<dbReference type="GO" id="GO:1990023">
    <property type="term" value="C:mitotic spindle midzone"/>
    <property type="evidence" value="ECO:0007669"/>
    <property type="project" value="TreeGrafter"/>
</dbReference>
<dbReference type="Pfam" id="PF03999">
    <property type="entry name" value="MAP65_ASE1"/>
    <property type="match status" value="1"/>
</dbReference>
<keyword evidence="4" id="KW-1185">Reference proteome</keyword>
<feature type="coiled-coil region" evidence="1">
    <location>
        <begin position="213"/>
        <end position="247"/>
    </location>
</feature>
<evidence type="ECO:0000256" key="1">
    <source>
        <dbReference type="SAM" id="Coils"/>
    </source>
</evidence>
<dbReference type="EMBL" id="JAAAXW010000008">
    <property type="protein sequence ID" value="KAF9550818.1"/>
    <property type="molecule type" value="Genomic_DNA"/>
</dbReference>
<dbReference type="InterPro" id="IPR007145">
    <property type="entry name" value="MAP65_Ase1_PRC1"/>
</dbReference>
<dbReference type="GO" id="GO:0008017">
    <property type="term" value="F:microtubule binding"/>
    <property type="evidence" value="ECO:0007669"/>
    <property type="project" value="InterPro"/>
</dbReference>
<sequence length="580" mass="67262">MSLNDFLAELAVKYESLETLYLDIGTPEQQKEEESQALFEKLLVVLNDHIQQVAQTKDAFTQETDRMWDNMQRMNRLMGQSDEAPTKLIDTLANMTLWDRRVTLQEEYSYIYDQYTQKLDVIKKLHKELETYIPILGPAFVNPGPFPEEGAEVSFEVMQTFSDNIAECEKEQKTRIKKVEADIAIIKGIWDELGATERDSFDQEVIEGSGGEYSISDDTLRRLERKKAELQVERSRREIVLQELQADVTRLWDKLRVDVDEREEFLAGHRTLCVETIRAFKEELTSLEELRVQKVQDFILMEREEIIELWMQLRYGHEQQESFTPFYDDSFTEENLTAHENEVARLKQEREEAAHILEIVARYEARLHAIEDLEKSTHSADRFNTRGDPGRLLREEKERKQNARELPKLEAELTEALNRWQEEKGHHFLVYGEEYIHTMQAAAQLAREGKENEKREREKQSTAWIQEPEKDWTSVSQPSTHISQPGAPRGKLGKAITDIRIQFAHASNTHVQKDRISKSTRNTILSTHQDYPILRTDNPDKGAITHSSLYPSSANITQHIPSVASQSSSAAASETERQQV</sequence>
<evidence type="ECO:0000313" key="3">
    <source>
        <dbReference type="EMBL" id="KAF9550818.1"/>
    </source>
</evidence>
<evidence type="ECO:0000256" key="2">
    <source>
        <dbReference type="SAM" id="MobiDB-lite"/>
    </source>
</evidence>
<feature type="coiled-coil region" evidence="1">
    <location>
        <begin position="329"/>
        <end position="366"/>
    </location>
</feature>